<reference evidence="2 3" key="1">
    <citation type="journal article" date="2012" name="J. Bacteriol.">
        <title>Genome Sequence of n-Alkane-Degrading Hydrocarboniphaga effusa Strain AP103T (ATCC BAA-332T).</title>
        <authorList>
            <person name="Chang H.K."/>
            <person name="Zylstra G.J."/>
            <person name="Chae J.C."/>
        </authorList>
    </citation>
    <scope>NUCLEOTIDE SEQUENCE [LARGE SCALE GENOMIC DNA]</scope>
    <source>
        <strain evidence="2 3">AP103</strain>
    </source>
</reference>
<protein>
    <submittedName>
        <fullName evidence="2">Uncharacterized protein</fullName>
    </submittedName>
</protein>
<evidence type="ECO:0000313" key="2">
    <source>
        <dbReference type="EMBL" id="EIT70585.1"/>
    </source>
</evidence>
<feature type="compositionally biased region" description="Basic residues" evidence="1">
    <location>
        <begin position="20"/>
        <end position="34"/>
    </location>
</feature>
<evidence type="ECO:0000256" key="1">
    <source>
        <dbReference type="SAM" id="MobiDB-lite"/>
    </source>
</evidence>
<dbReference type="EMBL" id="AKGD01000001">
    <property type="protein sequence ID" value="EIT70585.1"/>
    <property type="molecule type" value="Genomic_DNA"/>
</dbReference>
<dbReference type="STRING" id="1172194.WQQ_07220"/>
<evidence type="ECO:0000313" key="3">
    <source>
        <dbReference type="Proteomes" id="UP000003704"/>
    </source>
</evidence>
<organism evidence="2 3">
    <name type="scientific">Hydrocarboniphaga effusa AP103</name>
    <dbReference type="NCBI Taxonomy" id="1172194"/>
    <lineage>
        <taxon>Bacteria</taxon>
        <taxon>Pseudomonadati</taxon>
        <taxon>Pseudomonadota</taxon>
        <taxon>Gammaproteobacteria</taxon>
        <taxon>Nevskiales</taxon>
        <taxon>Nevskiaceae</taxon>
        <taxon>Hydrocarboniphaga</taxon>
    </lineage>
</organism>
<proteinExistence type="predicted"/>
<keyword evidence="3" id="KW-1185">Reference proteome</keyword>
<dbReference type="Proteomes" id="UP000003704">
    <property type="component" value="Unassembled WGS sequence"/>
</dbReference>
<sequence>MPGGLEGSKFGHGCSWFTRTARRSPRSRLPHRRAAGAAIQAPRRGRSASPD</sequence>
<feature type="region of interest" description="Disordered" evidence="1">
    <location>
        <begin position="1"/>
        <end position="51"/>
    </location>
</feature>
<accession>I8TA84</accession>
<comment type="caution">
    <text evidence="2">The sequence shown here is derived from an EMBL/GenBank/DDBJ whole genome shotgun (WGS) entry which is preliminary data.</text>
</comment>
<gene>
    <name evidence="2" type="ORF">WQQ_07220</name>
</gene>
<dbReference type="AlphaFoldDB" id="I8TA84"/>
<name>I8TA84_9GAMM</name>